<name>A0A1I7WHX4_HETBA</name>
<organism evidence="2 3">
    <name type="scientific">Heterorhabditis bacteriophora</name>
    <name type="common">Entomopathogenic nematode worm</name>
    <dbReference type="NCBI Taxonomy" id="37862"/>
    <lineage>
        <taxon>Eukaryota</taxon>
        <taxon>Metazoa</taxon>
        <taxon>Ecdysozoa</taxon>
        <taxon>Nematoda</taxon>
        <taxon>Chromadorea</taxon>
        <taxon>Rhabditida</taxon>
        <taxon>Rhabditina</taxon>
        <taxon>Rhabditomorpha</taxon>
        <taxon>Strongyloidea</taxon>
        <taxon>Heterorhabditidae</taxon>
        <taxon>Heterorhabditis</taxon>
    </lineage>
</organism>
<feature type="transmembrane region" description="Helical" evidence="1">
    <location>
        <begin position="77"/>
        <end position="97"/>
    </location>
</feature>
<evidence type="ECO:0000313" key="2">
    <source>
        <dbReference type="Proteomes" id="UP000095283"/>
    </source>
</evidence>
<feature type="transmembrane region" description="Helical" evidence="1">
    <location>
        <begin position="47"/>
        <end position="65"/>
    </location>
</feature>
<keyword evidence="1" id="KW-1133">Transmembrane helix</keyword>
<evidence type="ECO:0000313" key="3">
    <source>
        <dbReference type="WBParaSite" id="Hba_04606"/>
    </source>
</evidence>
<dbReference type="AlphaFoldDB" id="A0A1I7WHX4"/>
<keyword evidence="1" id="KW-0812">Transmembrane</keyword>
<dbReference type="WBParaSite" id="Hba_04606">
    <property type="protein sequence ID" value="Hba_04606"/>
    <property type="gene ID" value="Hba_04606"/>
</dbReference>
<protein>
    <submittedName>
        <fullName evidence="3">7TM_GPCR_Srx domain-containing protein</fullName>
    </submittedName>
</protein>
<evidence type="ECO:0000256" key="1">
    <source>
        <dbReference type="SAM" id="Phobius"/>
    </source>
</evidence>
<keyword evidence="2" id="KW-1185">Reference proteome</keyword>
<proteinExistence type="predicted"/>
<accession>A0A1I7WHX4</accession>
<reference evidence="3" key="1">
    <citation type="submission" date="2016-11" db="UniProtKB">
        <authorList>
            <consortium name="WormBaseParasite"/>
        </authorList>
    </citation>
    <scope>IDENTIFICATION</scope>
</reference>
<sequence length="105" mass="12172">MSKDHHQIYSLFGFAALLSVLRSRKKTIHFINKIPCDRFVINLEKQIIIYLIVGNLALEQWLLLMTLKMRNHVEKVIYFKMSSFLNLIIITGGGMTLSTSSICWL</sequence>
<keyword evidence="1" id="KW-0472">Membrane</keyword>
<dbReference type="Proteomes" id="UP000095283">
    <property type="component" value="Unplaced"/>
</dbReference>